<dbReference type="EMBL" id="JADNRY010000869">
    <property type="protein sequence ID" value="KAF9025379.1"/>
    <property type="molecule type" value="Genomic_DNA"/>
</dbReference>
<accession>A0A9P5TWP6</accession>
<keyword evidence="1" id="KW-1133">Transmembrane helix</keyword>
<dbReference type="AlphaFoldDB" id="A0A9P5TWP6"/>
<keyword evidence="3" id="KW-1185">Reference proteome</keyword>
<evidence type="ECO:0000256" key="1">
    <source>
        <dbReference type="SAM" id="Phobius"/>
    </source>
</evidence>
<reference evidence="2" key="1">
    <citation type="submission" date="2020-11" db="EMBL/GenBank/DDBJ databases">
        <authorList>
            <consortium name="DOE Joint Genome Institute"/>
            <person name="Ahrendt S."/>
            <person name="Riley R."/>
            <person name="Andreopoulos W."/>
            <person name="Labutti K."/>
            <person name="Pangilinan J."/>
            <person name="Ruiz-Duenas F.J."/>
            <person name="Barrasa J.M."/>
            <person name="Sanchez-Garcia M."/>
            <person name="Camarero S."/>
            <person name="Miyauchi S."/>
            <person name="Serrano A."/>
            <person name="Linde D."/>
            <person name="Babiker R."/>
            <person name="Drula E."/>
            <person name="Ayuso-Fernandez I."/>
            <person name="Pacheco R."/>
            <person name="Padilla G."/>
            <person name="Ferreira P."/>
            <person name="Barriuso J."/>
            <person name="Kellner H."/>
            <person name="Castanera R."/>
            <person name="Alfaro M."/>
            <person name="Ramirez L."/>
            <person name="Pisabarro A.G."/>
            <person name="Kuo A."/>
            <person name="Tritt A."/>
            <person name="Lipzen A."/>
            <person name="He G."/>
            <person name="Yan M."/>
            <person name="Ng V."/>
            <person name="Cullen D."/>
            <person name="Martin F."/>
            <person name="Rosso M.-N."/>
            <person name="Henrissat B."/>
            <person name="Hibbett D."/>
            <person name="Martinez A.T."/>
            <person name="Grigoriev I.V."/>
        </authorList>
    </citation>
    <scope>NUCLEOTIDE SEQUENCE</scope>
    <source>
        <strain evidence="2">AH 40177</strain>
    </source>
</reference>
<name>A0A9P5TWP6_9AGAR</name>
<proteinExistence type="predicted"/>
<comment type="caution">
    <text evidence="2">The sequence shown here is derived from an EMBL/GenBank/DDBJ whole genome shotgun (WGS) entry which is preliminary data.</text>
</comment>
<protein>
    <submittedName>
        <fullName evidence="2">Uncharacterized protein</fullName>
    </submittedName>
</protein>
<keyword evidence="1" id="KW-0812">Transmembrane</keyword>
<feature type="transmembrane region" description="Helical" evidence="1">
    <location>
        <begin position="253"/>
        <end position="275"/>
    </location>
</feature>
<dbReference type="OrthoDB" id="2901006at2759"/>
<dbReference type="Proteomes" id="UP000772434">
    <property type="component" value="Unassembled WGS sequence"/>
</dbReference>
<sequence>MGSFGQVAGPVDGKNVPSVFSVVLDGGAPLQINFSDVSDGIIYETPSLSEGFHLLEVNLSSPTFDQYFDYALINPGPSTPLINASDTSYQALFVNYTDPTIVYKGQWNDSSGLPFKTTFNRGATMQFPLPGYNVTLLGHITPGFFPDEFQLDNIFLNVTIDDHLPVTYNVSTPMGTGVKSASTLYIECFTAQEEVDFQIHNITVEVIELSGLPFIFRGFTYISFFDTLKDMPNLTELVFTPPITSHTIPTGRLTGAIVGSLIGVGLAVLVMLMIWRKKQRVKEVQRYRGIPEPNLMMALNSAKGKSFNPFLKTYVAPVLHHASKAQVQKAAAVLLPPSPPSLHENRVEVVHEPLAPQRAR</sequence>
<keyword evidence="1" id="KW-0472">Membrane</keyword>
<evidence type="ECO:0000313" key="3">
    <source>
        <dbReference type="Proteomes" id="UP000772434"/>
    </source>
</evidence>
<gene>
    <name evidence="2" type="ORF">BDP27DRAFT_1009002</name>
</gene>
<organism evidence="2 3">
    <name type="scientific">Rhodocollybia butyracea</name>
    <dbReference type="NCBI Taxonomy" id="206335"/>
    <lineage>
        <taxon>Eukaryota</taxon>
        <taxon>Fungi</taxon>
        <taxon>Dikarya</taxon>
        <taxon>Basidiomycota</taxon>
        <taxon>Agaricomycotina</taxon>
        <taxon>Agaricomycetes</taxon>
        <taxon>Agaricomycetidae</taxon>
        <taxon>Agaricales</taxon>
        <taxon>Marasmiineae</taxon>
        <taxon>Omphalotaceae</taxon>
        <taxon>Rhodocollybia</taxon>
    </lineage>
</organism>
<evidence type="ECO:0000313" key="2">
    <source>
        <dbReference type="EMBL" id="KAF9025379.1"/>
    </source>
</evidence>